<dbReference type="AlphaFoldDB" id="A0A1I4JP68"/>
<name>A0A1I4JP68_9RHOB</name>
<reference evidence="1 2" key="1">
    <citation type="submission" date="2016-10" db="EMBL/GenBank/DDBJ databases">
        <authorList>
            <person name="de Groot N.N."/>
        </authorList>
    </citation>
    <scope>NUCLEOTIDE SEQUENCE [LARGE SCALE GENOMIC DNA]</scope>
    <source>
        <strain evidence="1 2">DSM 16199</strain>
    </source>
</reference>
<dbReference type="GO" id="GO:0019634">
    <property type="term" value="P:organic phosphonate metabolic process"/>
    <property type="evidence" value="ECO:0007669"/>
    <property type="project" value="InterPro"/>
</dbReference>
<dbReference type="OrthoDB" id="9814509at2"/>
<keyword evidence="2" id="KW-1185">Reference proteome</keyword>
<accession>A0A1I4JP68</accession>
<dbReference type="SUPFAM" id="SSF159709">
    <property type="entry name" value="PhnH-like"/>
    <property type="match status" value="1"/>
</dbReference>
<evidence type="ECO:0000313" key="1">
    <source>
        <dbReference type="EMBL" id="SFL68081.1"/>
    </source>
</evidence>
<dbReference type="RefSeq" id="WP_090191960.1">
    <property type="nucleotide sequence ID" value="NZ_FOTF01000041.1"/>
</dbReference>
<organism evidence="1 2">
    <name type="scientific">Loktanella salsilacus</name>
    <dbReference type="NCBI Taxonomy" id="195913"/>
    <lineage>
        <taxon>Bacteria</taxon>
        <taxon>Pseudomonadati</taxon>
        <taxon>Pseudomonadota</taxon>
        <taxon>Alphaproteobacteria</taxon>
        <taxon>Rhodobacterales</taxon>
        <taxon>Roseobacteraceae</taxon>
        <taxon>Loktanella</taxon>
    </lineage>
</organism>
<sequence length="187" mass="19348">MDNAALQGGFIDPARDAARAFRAGMEAMARPGTIQTLNGCTAPAPMSVAAATLLSTLCDAETPLHLAGTCDTDGVRKWVRFHLGAPLVGRADAMFAVGDWDALAPLDAYAVGTPDYPDRSATLIVEVAALTNTGATLTGPGIAQTATLSLPDGLLAARVARYPLGIDFYFTCGDRIAALPRTTKGAR</sequence>
<evidence type="ECO:0000313" key="2">
    <source>
        <dbReference type="Proteomes" id="UP000199550"/>
    </source>
</evidence>
<dbReference type="PIRSF" id="PIRSF020680">
    <property type="entry name" value="PhnH"/>
    <property type="match status" value="1"/>
</dbReference>
<dbReference type="InterPro" id="IPR008772">
    <property type="entry name" value="Phosphonate_metab_PhnH"/>
</dbReference>
<dbReference type="STRING" id="195913.SAMN04488004_1419"/>
<dbReference type="Pfam" id="PF05845">
    <property type="entry name" value="PhnH"/>
    <property type="match status" value="1"/>
</dbReference>
<dbReference type="NCBIfam" id="TIGR03292">
    <property type="entry name" value="PhnH_redo"/>
    <property type="match status" value="1"/>
</dbReference>
<dbReference type="Proteomes" id="UP000199550">
    <property type="component" value="Unassembled WGS sequence"/>
</dbReference>
<dbReference type="InterPro" id="IPR038058">
    <property type="entry name" value="PhnH-like_sp"/>
</dbReference>
<proteinExistence type="predicted"/>
<protein>
    <submittedName>
        <fullName evidence="1">Alpha-D-ribose 1-methylphosphonate 5-triphosphate synthase subunit PhnH</fullName>
    </submittedName>
</protein>
<gene>
    <name evidence="1" type="ORF">SAMN04488004_1419</name>
</gene>
<dbReference type="EMBL" id="FOTF01000041">
    <property type="protein sequence ID" value="SFL68081.1"/>
    <property type="molecule type" value="Genomic_DNA"/>
</dbReference>
<dbReference type="Gene3D" id="3.40.50.11310">
    <property type="entry name" value="Bacterial phosphonate metabolism protein PhnH"/>
    <property type="match status" value="1"/>
</dbReference>